<name>A0ABP8TMD3_9ACTN</name>
<dbReference type="Pfam" id="PF00107">
    <property type="entry name" value="ADH_zinc_N"/>
    <property type="match status" value="1"/>
</dbReference>
<protein>
    <submittedName>
        <fullName evidence="3">Zinc-binding dehydrogenase</fullName>
    </submittedName>
</protein>
<dbReference type="InterPro" id="IPR011032">
    <property type="entry name" value="GroES-like_sf"/>
</dbReference>
<accession>A0ABP8TMD3</accession>
<comment type="caution">
    <text evidence="3">The sequence shown here is derived from an EMBL/GenBank/DDBJ whole genome shotgun (WGS) entry which is preliminary data.</text>
</comment>
<sequence>MRALVMTAPSEGPDRTEVREVEAPRPGPGEVTIDVTHAGINFIDVMARRGDAGYVPAWPYTPGKEVAGTVREVGDGVPDLVVGRRVAAFAREAGGLAEVVRAPAALTVPIPAAVPSATAAATPLMLATALLLLTDAARFSPGETVLVHSASGGVGGAVARLVPALGGGRLIGTVGHADKIPAARQSGYDVVVSRDDDLAEAIRADGGQVDVVLDPLGTAMLETDLTVTAPGGRIVLFGNAGGGRSAGLPEPRRLIGGNVAVAGFSISSLAVTAPERVARALRRLLDLIADGRLTFPVTEVGSLAEVPEIHQLLAERRGDGKYVVRVAES</sequence>
<reference evidence="4" key="1">
    <citation type="journal article" date="2019" name="Int. J. Syst. Evol. Microbiol.">
        <title>The Global Catalogue of Microorganisms (GCM) 10K type strain sequencing project: providing services to taxonomists for standard genome sequencing and annotation.</title>
        <authorList>
            <consortium name="The Broad Institute Genomics Platform"/>
            <consortium name="The Broad Institute Genome Sequencing Center for Infectious Disease"/>
            <person name="Wu L."/>
            <person name="Ma J."/>
        </authorList>
    </citation>
    <scope>NUCLEOTIDE SEQUENCE [LARGE SCALE GENOMIC DNA]</scope>
    <source>
        <strain evidence="4">JCM 17938</strain>
    </source>
</reference>
<gene>
    <name evidence="3" type="ORF">GCM10023195_36560</name>
</gene>
<feature type="compositionally biased region" description="Basic and acidic residues" evidence="1">
    <location>
        <begin position="12"/>
        <end position="23"/>
    </location>
</feature>
<proteinExistence type="predicted"/>
<dbReference type="PANTHER" id="PTHR43677:SF4">
    <property type="entry name" value="QUINONE OXIDOREDUCTASE-LIKE PROTEIN 2"/>
    <property type="match status" value="1"/>
</dbReference>
<dbReference type="Gene3D" id="3.40.50.720">
    <property type="entry name" value="NAD(P)-binding Rossmann-like Domain"/>
    <property type="match status" value="1"/>
</dbReference>
<organism evidence="3 4">
    <name type="scientific">Actinoallomurus liliacearum</name>
    <dbReference type="NCBI Taxonomy" id="1080073"/>
    <lineage>
        <taxon>Bacteria</taxon>
        <taxon>Bacillati</taxon>
        <taxon>Actinomycetota</taxon>
        <taxon>Actinomycetes</taxon>
        <taxon>Streptosporangiales</taxon>
        <taxon>Thermomonosporaceae</taxon>
        <taxon>Actinoallomurus</taxon>
    </lineage>
</organism>
<dbReference type="EMBL" id="BAABHJ010000008">
    <property type="protein sequence ID" value="GAA4609141.1"/>
    <property type="molecule type" value="Genomic_DNA"/>
</dbReference>
<dbReference type="RefSeq" id="WP_345355091.1">
    <property type="nucleotide sequence ID" value="NZ_BAABHJ010000008.1"/>
</dbReference>
<dbReference type="Proteomes" id="UP001500212">
    <property type="component" value="Unassembled WGS sequence"/>
</dbReference>
<dbReference type="SUPFAM" id="SSF50129">
    <property type="entry name" value="GroES-like"/>
    <property type="match status" value="1"/>
</dbReference>
<evidence type="ECO:0000256" key="1">
    <source>
        <dbReference type="SAM" id="MobiDB-lite"/>
    </source>
</evidence>
<feature type="domain" description="Enoyl reductase (ER)" evidence="2">
    <location>
        <begin position="12"/>
        <end position="324"/>
    </location>
</feature>
<keyword evidence="4" id="KW-1185">Reference proteome</keyword>
<dbReference type="PANTHER" id="PTHR43677">
    <property type="entry name" value="SHORT-CHAIN DEHYDROGENASE/REDUCTASE"/>
    <property type="match status" value="1"/>
</dbReference>
<dbReference type="SMART" id="SM00829">
    <property type="entry name" value="PKS_ER"/>
    <property type="match status" value="1"/>
</dbReference>
<dbReference type="Gene3D" id="3.90.180.10">
    <property type="entry name" value="Medium-chain alcohol dehydrogenases, catalytic domain"/>
    <property type="match status" value="1"/>
</dbReference>
<dbReference type="InterPro" id="IPR036291">
    <property type="entry name" value="NAD(P)-bd_dom_sf"/>
</dbReference>
<dbReference type="InterPro" id="IPR013154">
    <property type="entry name" value="ADH-like_N"/>
</dbReference>
<dbReference type="SUPFAM" id="SSF51735">
    <property type="entry name" value="NAD(P)-binding Rossmann-fold domains"/>
    <property type="match status" value="1"/>
</dbReference>
<evidence type="ECO:0000313" key="3">
    <source>
        <dbReference type="EMBL" id="GAA4609141.1"/>
    </source>
</evidence>
<dbReference type="InterPro" id="IPR020843">
    <property type="entry name" value="ER"/>
</dbReference>
<feature type="region of interest" description="Disordered" evidence="1">
    <location>
        <begin position="1"/>
        <end position="28"/>
    </location>
</feature>
<evidence type="ECO:0000259" key="2">
    <source>
        <dbReference type="SMART" id="SM00829"/>
    </source>
</evidence>
<dbReference type="Pfam" id="PF08240">
    <property type="entry name" value="ADH_N"/>
    <property type="match status" value="1"/>
</dbReference>
<dbReference type="InterPro" id="IPR051397">
    <property type="entry name" value="Zn-ADH-like_protein"/>
</dbReference>
<dbReference type="InterPro" id="IPR013149">
    <property type="entry name" value="ADH-like_C"/>
</dbReference>
<evidence type="ECO:0000313" key="4">
    <source>
        <dbReference type="Proteomes" id="UP001500212"/>
    </source>
</evidence>